<proteinExistence type="predicted"/>
<accession>M9LLR8</accession>
<dbReference type="Proteomes" id="UP000029453">
    <property type="component" value="Unassembled WGS sequence"/>
</dbReference>
<dbReference type="Gene3D" id="2.60.40.790">
    <property type="match status" value="1"/>
</dbReference>
<dbReference type="InterPro" id="IPR008978">
    <property type="entry name" value="HSP20-like_chaperone"/>
</dbReference>
<comment type="caution">
    <text evidence="1">The sequence shown here is derived from an EMBL/GenBank/DDBJ whole genome shotgun (WGS) entry which is preliminary data.</text>
</comment>
<dbReference type="AlphaFoldDB" id="M9LLR8"/>
<dbReference type="SUPFAM" id="SSF49764">
    <property type="entry name" value="HSP20-like chaperones"/>
    <property type="match status" value="1"/>
</dbReference>
<dbReference type="EMBL" id="BALG01000407">
    <property type="protein sequence ID" value="GAC44265.1"/>
    <property type="molecule type" value="Genomic_DNA"/>
</dbReference>
<organism evidence="1 2">
    <name type="scientific">Paenibacillus popilliae ATCC 14706</name>
    <dbReference type="NCBI Taxonomy" id="1212764"/>
    <lineage>
        <taxon>Bacteria</taxon>
        <taxon>Bacillati</taxon>
        <taxon>Bacillota</taxon>
        <taxon>Bacilli</taxon>
        <taxon>Bacillales</taxon>
        <taxon>Paenibacillaceae</taxon>
        <taxon>Paenibacillus</taxon>
    </lineage>
</organism>
<name>M9LLR8_PAEPP</name>
<sequence length="138" mass="16226">MDWKKFEQFFGGKFPFVDIGSGKLSDNWVENYVQRIVNSVPVVSKNKLIQHEIFQTHHYVFIKMNIPDSIREKELQVSVSSHQLKIEGLPEDQKYVIQLPVVVKARESRASYKDGILQIKVRKNDDDLDFYHVGIRYE</sequence>
<dbReference type="OrthoDB" id="2678548at2"/>
<keyword evidence="2" id="KW-1185">Reference proteome</keyword>
<protein>
    <submittedName>
        <fullName evidence="1">Molecular chaperone</fullName>
    </submittedName>
</protein>
<evidence type="ECO:0000313" key="2">
    <source>
        <dbReference type="Proteomes" id="UP000029453"/>
    </source>
</evidence>
<gene>
    <name evidence="1" type="ORF">PPOP_3668</name>
</gene>
<evidence type="ECO:0000313" key="1">
    <source>
        <dbReference type="EMBL" id="GAC44265.1"/>
    </source>
</evidence>
<dbReference type="CDD" id="cd00298">
    <property type="entry name" value="ACD_sHsps_p23-like"/>
    <property type="match status" value="1"/>
</dbReference>
<reference evidence="1 2" key="1">
    <citation type="submission" date="2012-10" db="EMBL/GenBank/DDBJ databases">
        <title>Draft Genome Sequence of Paenibacillus popilliae ATCC 14706T.</title>
        <authorList>
            <person name="Iiyama K."/>
            <person name="Mori K."/>
            <person name="Mon H."/>
            <person name="Chieda Y."/>
            <person name="Lee J.M."/>
            <person name="Kusakabe T."/>
            <person name="Tashiro K."/>
            <person name="Asano S."/>
            <person name="Yasunaga-Aoki C."/>
            <person name="Shimizu S."/>
        </authorList>
    </citation>
    <scope>NUCLEOTIDE SEQUENCE [LARGE SCALE GENOMIC DNA]</scope>
    <source>
        <strain evidence="1 2">ATCC 14706</strain>
    </source>
</reference>